<accession>A0A0F8ZND8</accession>
<gene>
    <name evidence="2" type="ORF">LCGC14_2949220</name>
</gene>
<sequence>MAMRMDKELQEFRDLMPRPDRFEEGFGWRTVIMALFVGLLMTPAQMYMYLVAGVEMGSAAQWVTVILYVEVARRAFTRLKRPEIFVLFYMCGAVIHSGGGLLWRQFLVQSEEMRKMGIVEYIPAWYAPSDPDVLGSRDFFTRAWLVPVGLMLLTLFITRLDHFGLGYIT</sequence>
<dbReference type="AlphaFoldDB" id="A0A0F8ZND8"/>
<dbReference type="EMBL" id="LAZR01059376">
    <property type="protein sequence ID" value="KKK67924.1"/>
    <property type="molecule type" value="Genomic_DNA"/>
</dbReference>
<evidence type="ECO:0000256" key="1">
    <source>
        <dbReference type="SAM" id="Phobius"/>
    </source>
</evidence>
<feature type="transmembrane region" description="Helical" evidence="1">
    <location>
        <begin position="26"/>
        <end position="44"/>
    </location>
</feature>
<feature type="transmembrane region" description="Helical" evidence="1">
    <location>
        <begin position="84"/>
        <end position="103"/>
    </location>
</feature>
<evidence type="ECO:0000313" key="2">
    <source>
        <dbReference type="EMBL" id="KKK67924.1"/>
    </source>
</evidence>
<reference evidence="2" key="1">
    <citation type="journal article" date="2015" name="Nature">
        <title>Complex archaea that bridge the gap between prokaryotes and eukaryotes.</title>
        <authorList>
            <person name="Spang A."/>
            <person name="Saw J.H."/>
            <person name="Jorgensen S.L."/>
            <person name="Zaremba-Niedzwiedzka K."/>
            <person name="Martijn J."/>
            <person name="Lind A.E."/>
            <person name="van Eijk R."/>
            <person name="Schleper C."/>
            <person name="Guy L."/>
            <person name="Ettema T.J."/>
        </authorList>
    </citation>
    <scope>NUCLEOTIDE SEQUENCE</scope>
</reference>
<organism evidence="2">
    <name type="scientific">marine sediment metagenome</name>
    <dbReference type="NCBI Taxonomy" id="412755"/>
    <lineage>
        <taxon>unclassified sequences</taxon>
        <taxon>metagenomes</taxon>
        <taxon>ecological metagenomes</taxon>
    </lineage>
</organism>
<feature type="transmembrane region" description="Helical" evidence="1">
    <location>
        <begin position="50"/>
        <end position="72"/>
    </location>
</feature>
<keyword evidence="1" id="KW-0472">Membrane</keyword>
<keyword evidence="1" id="KW-0812">Transmembrane</keyword>
<proteinExistence type="predicted"/>
<name>A0A0F8ZND8_9ZZZZ</name>
<keyword evidence="1" id="KW-1133">Transmembrane helix</keyword>
<comment type="caution">
    <text evidence="2">The sequence shown here is derived from an EMBL/GenBank/DDBJ whole genome shotgun (WGS) entry which is preliminary data.</text>
</comment>
<feature type="non-terminal residue" evidence="2">
    <location>
        <position position="169"/>
    </location>
</feature>
<protein>
    <submittedName>
        <fullName evidence="2">Uncharacterized protein</fullName>
    </submittedName>
</protein>
<feature type="transmembrane region" description="Helical" evidence="1">
    <location>
        <begin position="139"/>
        <end position="158"/>
    </location>
</feature>